<feature type="compositionally biased region" description="Basic and acidic residues" evidence="1">
    <location>
        <begin position="10"/>
        <end position="20"/>
    </location>
</feature>
<reference evidence="2 3" key="1">
    <citation type="submission" date="2016-03" db="EMBL/GenBank/DDBJ databases">
        <title>EvidentialGene: Evidence-directed Construction of Genes on Genomes.</title>
        <authorList>
            <person name="Gilbert D.G."/>
            <person name="Choi J.-H."/>
            <person name="Mockaitis K."/>
            <person name="Colbourne J."/>
            <person name="Pfrender M."/>
        </authorList>
    </citation>
    <scope>NUCLEOTIDE SEQUENCE [LARGE SCALE GENOMIC DNA]</scope>
    <source>
        <strain evidence="2 3">Xinb3</strain>
        <tissue evidence="2">Complete organism</tissue>
    </source>
</reference>
<proteinExistence type="predicted"/>
<dbReference type="AlphaFoldDB" id="A0A162QDH6"/>
<dbReference type="Proteomes" id="UP000076858">
    <property type="component" value="Unassembled WGS sequence"/>
</dbReference>
<feature type="region of interest" description="Disordered" evidence="1">
    <location>
        <begin position="1"/>
        <end position="95"/>
    </location>
</feature>
<evidence type="ECO:0000256" key="1">
    <source>
        <dbReference type="SAM" id="MobiDB-lite"/>
    </source>
</evidence>
<sequence length="95" mass="11116">SFTETNATDDSPHVPLEKIRPLTQVCQMTPLAPRKRTSNRLGSTRIIRDTPEKDKIEENQRRKEEKEKKGRKRKEKVATSEYYEAISISQKTEEK</sequence>
<keyword evidence="3" id="KW-1185">Reference proteome</keyword>
<dbReference type="EMBL" id="LRGB01000346">
    <property type="protein sequence ID" value="KZS19594.1"/>
    <property type="molecule type" value="Genomic_DNA"/>
</dbReference>
<accession>A0A162QDH6</accession>
<organism evidence="2 3">
    <name type="scientific">Daphnia magna</name>
    <dbReference type="NCBI Taxonomy" id="35525"/>
    <lineage>
        <taxon>Eukaryota</taxon>
        <taxon>Metazoa</taxon>
        <taxon>Ecdysozoa</taxon>
        <taxon>Arthropoda</taxon>
        <taxon>Crustacea</taxon>
        <taxon>Branchiopoda</taxon>
        <taxon>Diplostraca</taxon>
        <taxon>Cladocera</taxon>
        <taxon>Anomopoda</taxon>
        <taxon>Daphniidae</taxon>
        <taxon>Daphnia</taxon>
    </lineage>
</organism>
<feature type="non-terminal residue" evidence="2">
    <location>
        <position position="1"/>
    </location>
</feature>
<evidence type="ECO:0000313" key="3">
    <source>
        <dbReference type="Proteomes" id="UP000076858"/>
    </source>
</evidence>
<name>A0A162QDH6_9CRUS</name>
<comment type="caution">
    <text evidence="2">The sequence shown here is derived from an EMBL/GenBank/DDBJ whole genome shotgun (WGS) entry which is preliminary data.</text>
</comment>
<feature type="compositionally biased region" description="Basic and acidic residues" evidence="1">
    <location>
        <begin position="46"/>
        <end position="68"/>
    </location>
</feature>
<evidence type="ECO:0000313" key="2">
    <source>
        <dbReference type="EMBL" id="KZS19594.1"/>
    </source>
</evidence>
<dbReference type="OrthoDB" id="6377204at2759"/>
<protein>
    <submittedName>
        <fullName evidence="2">Uncharacterized protein</fullName>
    </submittedName>
</protein>
<gene>
    <name evidence="2" type="ORF">APZ42_013920</name>
</gene>